<feature type="compositionally biased region" description="Polar residues" evidence="1">
    <location>
        <begin position="1"/>
        <end position="16"/>
    </location>
</feature>
<evidence type="ECO:0000313" key="3">
    <source>
        <dbReference type="Proteomes" id="UP000310189"/>
    </source>
</evidence>
<dbReference type="EMBL" id="SPNW01000118">
    <property type="protein sequence ID" value="TIA85247.1"/>
    <property type="molecule type" value="Genomic_DNA"/>
</dbReference>
<accession>A0A4T0FB49</accession>
<sequence>MPVVTTRASESNMNAHNHNHLRRRSKSSLSSARRRVKKAASNDRINDENDGEVVNAGNANKKAKTCGGRRALLEIAWWTVTPNLGQSFSAADEYASNSYILYGGTAPSSRTNDNVASSTTNNTPPKLLNTSTPKKSLPTRPNMSRTTSMR</sequence>
<feature type="region of interest" description="Disordered" evidence="1">
    <location>
        <begin position="1"/>
        <end position="56"/>
    </location>
</feature>
<evidence type="ECO:0000256" key="1">
    <source>
        <dbReference type="SAM" id="MobiDB-lite"/>
    </source>
</evidence>
<dbReference type="OrthoDB" id="10559600at2759"/>
<keyword evidence="3" id="KW-1185">Reference proteome</keyword>
<feature type="compositionally biased region" description="Low complexity" evidence="1">
    <location>
        <begin position="118"/>
        <end position="135"/>
    </location>
</feature>
<comment type="caution">
    <text evidence="2">The sequence shown here is derived from an EMBL/GenBank/DDBJ whole genome shotgun (WGS) entry which is preliminary data.</text>
</comment>
<dbReference type="Proteomes" id="UP000310189">
    <property type="component" value="Unassembled WGS sequence"/>
</dbReference>
<organism evidence="2 3">
    <name type="scientific">Wallemia hederae</name>
    <dbReference type="NCBI Taxonomy" id="1540922"/>
    <lineage>
        <taxon>Eukaryota</taxon>
        <taxon>Fungi</taxon>
        <taxon>Dikarya</taxon>
        <taxon>Basidiomycota</taxon>
        <taxon>Wallemiomycotina</taxon>
        <taxon>Wallemiomycetes</taxon>
        <taxon>Wallemiales</taxon>
        <taxon>Wallemiaceae</taxon>
        <taxon>Wallemia</taxon>
    </lineage>
</organism>
<feature type="compositionally biased region" description="Polar residues" evidence="1">
    <location>
        <begin position="108"/>
        <end position="117"/>
    </location>
</feature>
<feature type="compositionally biased region" description="Polar residues" evidence="1">
    <location>
        <begin position="139"/>
        <end position="150"/>
    </location>
</feature>
<proteinExistence type="predicted"/>
<evidence type="ECO:0000313" key="2">
    <source>
        <dbReference type="EMBL" id="TIA85247.1"/>
    </source>
</evidence>
<gene>
    <name evidence="2" type="ORF">E3P99_04043</name>
</gene>
<name>A0A4T0FB49_9BASI</name>
<reference evidence="2 3" key="1">
    <citation type="submission" date="2019-03" db="EMBL/GenBank/DDBJ databases">
        <title>Sequencing 23 genomes of Wallemia ichthyophaga.</title>
        <authorList>
            <person name="Gostincar C."/>
        </authorList>
    </citation>
    <scope>NUCLEOTIDE SEQUENCE [LARGE SCALE GENOMIC DNA]</scope>
    <source>
        <strain evidence="2 3">EXF-5753</strain>
    </source>
</reference>
<feature type="compositionally biased region" description="Basic residues" evidence="1">
    <location>
        <begin position="17"/>
        <end position="38"/>
    </location>
</feature>
<feature type="region of interest" description="Disordered" evidence="1">
    <location>
        <begin position="108"/>
        <end position="150"/>
    </location>
</feature>
<protein>
    <submittedName>
        <fullName evidence="2">Uncharacterized protein</fullName>
    </submittedName>
</protein>
<dbReference type="AlphaFoldDB" id="A0A4T0FB49"/>